<dbReference type="SUPFAM" id="SSF51735">
    <property type="entry name" value="NAD(P)-binding Rossmann-fold domains"/>
    <property type="match status" value="1"/>
</dbReference>
<dbReference type="Gene3D" id="3.40.50.720">
    <property type="entry name" value="NAD(P)-binding Rossmann-like Domain"/>
    <property type="match status" value="1"/>
</dbReference>
<dbReference type="InterPro" id="IPR055170">
    <property type="entry name" value="GFO_IDH_MocA-like_dom"/>
</dbReference>
<dbReference type="EMBL" id="CP036276">
    <property type="protein sequence ID" value="QDU44203.1"/>
    <property type="molecule type" value="Genomic_DNA"/>
</dbReference>
<evidence type="ECO:0000256" key="1">
    <source>
        <dbReference type="ARBA" id="ARBA00023002"/>
    </source>
</evidence>
<dbReference type="Proteomes" id="UP000319383">
    <property type="component" value="Chromosome"/>
</dbReference>
<dbReference type="PANTHER" id="PTHR43818:SF11">
    <property type="entry name" value="BCDNA.GH03377"/>
    <property type="match status" value="1"/>
</dbReference>
<name>A0A517ZNZ2_9PLAN</name>
<evidence type="ECO:0000313" key="6">
    <source>
        <dbReference type="Proteomes" id="UP000319383"/>
    </source>
</evidence>
<dbReference type="Pfam" id="PF01408">
    <property type="entry name" value="GFO_IDH_MocA"/>
    <property type="match status" value="1"/>
</dbReference>
<organism evidence="5 6">
    <name type="scientific">Symmachiella dynata</name>
    <dbReference type="NCBI Taxonomy" id="2527995"/>
    <lineage>
        <taxon>Bacteria</taxon>
        <taxon>Pseudomonadati</taxon>
        <taxon>Planctomycetota</taxon>
        <taxon>Planctomycetia</taxon>
        <taxon>Planctomycetales</taxon>
        <taxon>Planctomycetaceae</taxon>
        <taxon>Symmachiella</taxon>
    </lineage>
</organism>
<dbReference type="Pfam" id="PF22725">
    <property type="entry name" value="GFO_IDH_MocA_C3"/>
    <property type="match status" value="1"/>
</dbReference>
<evidence type="ECO:0000313" key="5">
    <source>
        <dbReference type="EMBL" id="QDU44203.1"/>
    </source>
</evidence>
<dbReference type="InterPro" id="IPR000683">
    <property type="entry name" value="Gfo/Idh/MocA-like_OxRdtase_N"/>
</dbReference>
<feature type="region of interest" description="Disordered" evidence="2">
    <location>
        <begin position="1"/>
        <end position="20"/>
    </location>
</feature>
<proteinExistence type="predicted"/>
<feature type="domain" description="GFO/IDH/MocA-like oxidoreductase" evidence="4">
    <location>
        <begin position="137"/>
        <end position="252"/>
    </location>
</feature>
<reference evidence="5 6" key="1">
    <citation type="submission" date="2019-02" db="EMBL/GenBank/DDBJ databases">
        <title>Deep-cultivation of Planctomycetes and their phenomic and genomic characterization uncovers novel biology.</title>
        <authorList>
            <person name="Wiegand S."/>
            <person name="Jogler M."/>
            <person name="Boedeker C."/>
            <person name="Pinto D."/>
            <person name="Vollmers J."/>
            <person name="Rivas-Marin E."/>
            <person name="Kohn T."/>
            <person name="Peeters S.H."/>
            <person name="Heuer A."/>
            <person name="Rast P."/>
            <person name="Oberbeckmann S."/>
            <person name="Bunk B."/>
            <person name="Jeske O."/>
            <person name="Meyerdierks A."/>
            <person name="Storesund J.E."/>
            <person name="Kallscheuer N."/>
            <person name="Luecker S."/>
            <person name="Lage O.M."/>
            <person name="Pohl T."/>
            <person name="Merkel B.J."/>
            <person name="Hornburger P."/>
            <person name="Mueller R.-W."/>
            <person name="Bruemmer F."/>
            <person name="Labrenz M."/>
            <person name="Spormann A.M."/>
            <person name="Op den Camp H."/>
            <person name="Overmann J."/>
            <person name="Amann R."/>
            <person name="Jetten M.S.M."/>
            <person name="Mascher T."/>
            <person name="Medema M.H."/>
            <person name="Devos D.P."/>
            <person name="Kaster A.-K."/>
            <person name="Ovreas L."/>
            <person name="Rohde M."/>
            <person name="Galperin M.Y."/>
            <person name="Jogler C."/>
        </authorList>
    </citation>
    <scope>NUCLEOTIDE SEQUENCE [LARGE SCALE GENOMIC DNA]</scope>
    <source>
        <strain evidence="5 6">Mal52</strain>
    </source>
</reference>
<dbReference type="GO" id="GO:0000166">
    <property type="term" value="F:nucleotide binding"/>
    <property type="evidence" value="ECO:0007669"/>
    <property type="project" value="InterPro"/>
</dbReference>
<protein>
    <submittedName>
        <fullName evidence="5">Putative oxidoreductase YhhX</fullName>
        <ecNumber evidence="5">1.-.-.-</ecNumber>
    </submittedName>
</protein>
<dbReference type="SUPFAM" id="SSF55347">
    <property type="entry name" value="Glyceraldehyde-3-phosphate dehydrogenase-like, C-terminal domain"/>
    <property type="match status" value="1"/>
</dbReference>
<dbReference type="Gene3D" id="3.30.360.10">
    <property type="entry name" value="Dihydrodipicolinate Reductase, domain 2"/>
    <property type="match status" value="1"/>
</dbReference>
<feature type="domain" description="Gfo/Idh/MocA-like oxidoreductase N-terminal" evidence="3">
    <location>
        <begin position="5"/>
        <end position="126"/>
    </location>
</feature>
<evidence type="ECO:0000259" key="3">
    <source>
        <dbReference type="Pfam" id="PF01408"/>
    </source>
</evidence>
<dbReference type="KEGG" id="sdyn:Mal52_26810"/>
<dbReference type="InterPro" id="IPR050463">
    <property type="entry name" value="Gfo/Idh/MocA_oxidrdct_glycsds"/>
</dbReference>
<keyword evidence="6" id="KW-1185">Reference proteome</keyword>
<evidence type="ECO:0000259" key="4">
    <source>
        <dbReference type="Pfam" id="PF22725"/>
    </source>
</evidence>
<dbReference type="PANTHER" id="PTHR43818">
    <property type="entry name" value="BCDNA.GH03377"/>
    <property type="match status" value="1"/>
</dbReference>
<evidence type="ECO:0000256" key="2">
    <source>
        <dbReference type="SAM" id="MobiDB-lite"/>
    </source>
</evidence>
<dbReference type="AlphaFoldDB" id="A0A517ZNZ2"/>
<gene>
    <name evidence="5" type="primary">yhhX</name>
    <name evidence="5" type="ORF">Mal52_26810</name>
</gene>
<keyword evidence="1 5" id="KW-0560">Oxidoreductase</keyword>
<accession>A0A517ZNZ2</accession>
<sequence>MPQPIKIGQIGTGHAHASGKIGSLKRSKDFEIVGVVEPDEQRRREMEKTAAYQDVRWLTEEQLLNVDGLKAVAIETEVKDLLDTGARAVAAGKHIHLDKPAGENLPQFKQLLDDATRQHLTVQMGYMYRYNPGFQFIFKAVRDGWLGDIFSLHTVMSKTMSLEARRSLLQYPGGTMFELGCHIIDAAVIVMGKPDRVVPFARHSARYDDGLLDNQLAVFEYPRATVTVLSALMEVDGFRRRQFVVSGDGGTADLRPLEPPKLKAAFSRPRGPYKKGYQDIPLENLPRYDADFTDLAQVIRGEKEFEFTPQHDLAVQESILLACGLPTDG</sequence>
<dbReference type="EC" id="1.-.-.-" evidence="5"/>
<dbReference type="GO" id="GO:0016491">
    <property type="term" value="F:oxidoreductase activity"/>
    <property type="evidence" value="ECO:0007669"/>
    <property type="project" value="UniProtKB-KW"/>
</dbReference>
<dbReference type="RefSeq" id="WP_145376598.1">
    <property type="nucleotide sequence ID" value="NZ_CP036276.1"/>
</dbReference>
<dbReference type="InterPro" id="IPR036291">
    <property type="entry name" value="NAD(P)-bd_dom_sf"/>
</dbReference>